<dbReference type="RefSeq" id="WP_069189590.1">
    <property type="nucleotide sequence ID" value="NZ_FLYE01000045.1"/>
</dbReference>
<gene>
    <name evidence="2" type="ORF">MTBPR1_60079</name>
</gene>
<dbReference type="Gene3D" id="2.60.40.1890">
    <property type="entry name" value="PCu(A)C copper chaperone"/>
    <property type="match status" value="1"/>
</dbReference>
<feature type="chain" id="PRO_5008680839" description="Copper chaperone PCu(A)C" evidence="1">
    <location>
        <begin position="22"/>
        <end position="164"/>
    </location>
</feature>
<dbReference type="STRING" id="1867952.MTBPR1_60079"/>
<keyword evidence="3" id="KW-1185">Reference proteome</keyword>
<dbReference type="AlphaFoldDB" id="A0A1C3RJW8"/>
<sequence length="164" mass="17756">MMKHFALAGAILMGLSTPSFAADISVEGVWARASAGMARAGAAFMTIKNTGMADKLVSAKANISNTTELHTHLHENGVMKMRQVKNIAVDKGMTMLKPGGDHVMFMGLNEALKEGETFPLTLVFEKAGEMNVTVNVKKVGAMGMSHGKMKHDMEKKAHDMMKKY</sequence>
<evidence type="ECO:0000313" key="3">
    <source>
        <dbReference type="Proteomes" id="UP000231658"/>
    </source>
</evidence>
<keyword evidence="1" id="KW-0732">Signal</keyword>
<name>A0A1C3RJW8_9PROT</name>
<organism evidence="2 3">
    <name type="scientific">Candidatus Terasakiella magnetica</name>
    <dbReference type="NCBI Taxonomy" id="1867952"/>
    <lineage>
        <taxon>Bacteria</taxon>
        <taxon>Pseudomonadati</taxon>
        <taxon>Pseudomonadota</taxon>
        <taxon>Alphaproteobacteria</taxon>
        <taxon>Rhodospirillales</taxon>
        <taxon>Terasakiellaceae</taxon>
        <taxon>Terasakiella</taxon>
    </lineage>
</organism>
<dbReference type="EMBL" id="FLYE01000045">
    <property type="protein sequence ID" value="SCA57566.1"/>
    <property type="molecule type" value="Genomic_DNA"/>
</dbReference>
<dbReference type="PANTHER" id="PTHR36302">
    <property type="entry name" value="BLR7088 PROTEIN"/>
    <property type="match status" value="1"/>
</dbReference>
<dbReference type="InterPro" id="IPR007410">
    <property type="entry name" value="LpqE-like"/>
</dbReference>
<dbReference type="InterPro" id="IPR036182">
    <property type="entry name" value="PCuAC_sf"/>
</dbReference>
<evidence type="ECO:0008006" key="4">
    <source>
        <dbReference type="Google" id="ProtNLM"/>
    </source>
</evidence>
<accession>A0A1C3RJW8</accession>
<protein>
    <recommendedName>
        <fullName evidence="4">Copper chaperone PCu(A)C</fullName>
    </recommendedName>
</protein>
<dbReference type="PANTHER" id="PTHR36302:SF1">
    <property type="entry name" value="COPPER CHAPERONE PCU(A)C"/>
    <property type="match status" value="1"/>
</dbReference>
<feature type="signal peptide" evidence="1">
    <location>
        <begin position="1"/>
        <end position="21"/>
    </location>
</feature>
<dbReference type="InterPro" id="IPR058248">
    <property type="entry name" value="Lxx211020-like"/>
</dbReference>
<dbReference type="SUPFAM" id="SSF110087">
    <property type="entry name" value="DR1885-like metal-binding protein"/>
    <property type="match status" value="1"/>
</dbReference>
<evidence type="ECO:0000256" key="1">
    <source>
        <dbReference type="SAM" id="SignalP"/>
    </source>
</evidence>
<dbReference type="Pfam" id="PF04314">
    <property type="entry name" value="PCuAC"/>
    <property type="match status" value="1"/>
</dbReference>
<proteinExistence type="predicted"/>
<evidence type="ECO:0000313" key="2">
    <source>
        <dbReference type="EMBL" id="SCA57566.1"/>
    </source>
</evidence>
<dbReference type="Proteomes" id="UP000231658">
    <property type="component" value="Unassembled WGS sequence"/>
</dbReference>
<reference evidence="2 3" key="1">
    <citation type="submission" date="2016-07" db="EMBL/GenBank/DDBJ databases">
        <authorList>
            <person name="Lefevre C.T."/>
        </authorList>
    </citation>
    <scope>NUCLEOTIDE SEQUENCE [LARGE SCALE GENOMIC DNA]</scope>
    <source>
        <strain evidence="2">PR1</strain>
    </source>
</reference>